<accession>A0A6A6U6S1</accession>
<keyword evidence="3" id="KW-1185">Reference proteome</keyword>
<gene>
    <name evidence="2" type="ORF">BT63DRAFT_326639</name>
</gene>
<dbReference type="AlphaFoldDB" id="A0A6A6U6S1"/>
<reference evidence="2" key="1">
    <citation type="journal article" date="2020" name="Stud. Mycol.">
        <title>101 Dothideomycetes genomes: a test case for predicting lifestyles and emergence of pathogens.</title>
        <authorList>
            <person name="Haridas S."/>
            <person name="Albert R."/>
            <person name="Binder M."/>
            <person name="Bloem J."/>
            <person name="Labutti K."/>
            <person name="Salamov A."/>
            <person name="Andreopoulos B."/>
            <person name="Baker S."/>
            <person name="Barry K."/>
            <person name="Bills G."/>
            <person name="Bluhm B."/>
            <person name="Cannon C."/>
            <person name="Castanera R."/>
            <person name="Culley D."/>
            <person name="Daum C."/>
            <person name="Ezra D."/>
            <person name="Gonzalez J."/>
            <person name="Henrissat B."/>
            <person name="Kuo A."/>
            <person name="Liang C."/>
            <person name="Lipzen A."/>
            <person name="Lutzoni F."/>
            <person name="Magnuson J."/>
            <person name="Mondo S."/>
            <person name="Nolan M."/>
            <person name="Ohm R."/>
            <person name="Pangilinan J."/>
            <person name="Park H.-J."/>
            <person name="Ramirez L."/>
            <person name="Alfaro M."/>
            <person name="Sun H."/>
            <person name="Tritt A."/>
            <person name="Yoshinaga Y."/>
            <person name="Zwiers L.-H."/>
            <person name="Turgeon B."/>
            <person name="Goodwin S."/>
            <person name="Spatafora J."/>
            <person name="Crous P."/>
            <person name="Grigoriev I."/>
        </authorList>
    </citation>
    <scope>NUCLEOTIDE SEQUENCE</scope>
    <source>
        <strain evidence="2">CBS 115976</strain>
    </source>
</reference>
<evidence type="ECO:0000313" key="2">
    <source>
        <dbReference type="EMBL" id="KAF2666993.1"/>
    </source>
</evidence>
<feature type="region of interest" description="Disordered" evidence="1">
    <location>
        <begin position="20"/>
        <end position="54"/>
    </location>
</feature>
<feature type="compositionally biased region" description="Basic residues" evidence="1">
    <location>
        <begin position="44"/>
        <end position="54"/>
    </location>
</feature>
<protein>
    <submittedName>
        <fullName evidence="2">Uncharacterized protein</fullName>
    </submittedName>
</protein>
<proteinExistence type="predicted"/>
<organism evidence="2 3">
    <name type="scientific">Microthyrium microscopicum</name>
    <dbReference type="NCBI Taxonomy" id="703497"/>
    <lineage>
        <taxon>Eukaryota</taxon>
        <taxon>Fungi</taxon>
        <taxon>Dikarya</taxon>
        <taxon>Ascomycota</taxon>
        <taxon>Pezizomycotina</taxon>
        <taxon>Dothideomycetes</taxon>
        <taxon>Dothideomycetes incertae sedis</taxon>
        <taxon>Microthyriales</taxon>
        <taxon>Microthyriaceae</taxon>
        <taxon>Microthyrium</taxon>
    </lineage>
</organism>
<evidence type="ECO:0000256" key="1">
    <source>
        <dbReference type="SAM" id="MobiDB-lite"/>
    </source>
</evidence>
<name>A0A6A6U6S1_9PEZI</name>
<dbReference type="EMBL" id="MU004238">
    <property type="protein sequence ID" value="KAF2666993.1"/>
    <property type="molecule type" value="Genomic_DNA"/>
</dbReference>
<dbReference type="OrthoDB" id="3067443at2759"/>
<sequence length="234" mass="27045">MPLKRAYIKKLEDEVDEEYGLKGKGKSSGAQSKKRRALNSLKAEKKKSKKSRVRGKYHPLHIAKVYKSEGTGILQIENANPSKKVKLDRIMKCIIKADHPNTPEQEKKSSLFLAQRECERLKFTVDKVRRWMKYKTKDGISTVRIERYAEDGRGMTNEGFVPTLADAIAKAWALIKFSTRAQYGGKFFIEWSFFGVANRTTQAAQEFVRWHRCEFLFFLAPSLWVIDCCGFHRT</sequence>
<dbReference type="Proteomes" id="UP000799302">
    <property type="component" value="Unassembled WGS sequence"/>
</dbReference>
<evidence type="ECO:0000313" key="3">
    <source>
        <dbReference type="Proteomes" id="UP000799302"/>
    </source>
</evidence>